<feature type="coiled-coil region" evidence="1">
    <location>
        <begin position="145"/>
        <end position="174"/>
    </location>
</feature>
<dbReference type="Proteomes" id="UP001605036">
    <property type="component" value="Unassembled WGS sequence"/>
</dbReference>
<organism evidence="3 4">
    <name type="scientific">Riccia fluitans</name>
    <dbReference type="NCBI Taxonomy" id="41844"/>
    <lineage>
        <taxon>Eukaryota</taxon>
        <taxon>Viridiplantae</taxon>
        <taxon>Streptophyta</taxon>
        <taxon>Embryophyta</taxon>
        <taxon>Marchantiophyta</taxon>
        <taxon>Marchantiopsida</taxon>
        <taxon>Marchantiidae</taxon>
        <taxon>Marchantiales</taxon>
        <taxon>Ricciaceae</taxon>
        <taxon>Riccia</taxon>
    </lineage>
</organism>
<comment type="caution">
    <text evidence="3">The sequence shown here is derived from an EMBL/GenBank/DDBJ whole genome shotgun (WGS) entry which is preliminary data.</text>
</comment>
<dbReference type="PANTHER" id="PTHR37175">
    <property type="entry name" value="BNAA08G28800D PROTEIN"/>
    <property type="match status" value="1"/>
</dbReference>
<sequence>MCADIDVPNRRGEGDRSQDDESNPELSGMAPPLWTAAAAGEGEGDANQVDVEDSQMGYEPIRAEAARTGGESHGEGNNNSPAGNGIGSGHLPGSNGARVSGGQNLQERIVTVNDMEFHVYGNVSGLELLTLNSDREENLHLADSDEEEEEERRRAEAERAIDEANRAHEARRAAPIPPENRARILNAMKEFELLNSDVVGDVKKMFYFLDIA</sequence>
<keyword evidence="4" id="KW-1185">Reference proteome</keyword>
<evidence type="ECO:0000256" key="1">
    <source>
        <dbReference type="SAM" id="Coils"/>
    </source>
</evidence>
<accession>A0ABD1Y8N6</accession>
<evidence type="ECO:0000256" key="2">
    <source>
        <dbReference type="SAM" id="MobiDB-lite"/>
    </source>
</evidence>
<dbReference type="EMBL" id="JBHFFA010000006">
    <property type="protein sequence ID" value="KAL2623058.1"/>
    <property type="molecule type" value="Genomic_DNA"/>
</dbReference>
<dbReference type="PANTHER" id="PTHR37175:SF1">
    <property type="entry name" value="CONSTANS-LIKE PROTEIN-RELATED"/>
    <property type="match status" value="1"/>
</dbReference>
<evidence type="ECO:0000313" key="3">
    <source>
        <dbReference type="EMBL" id="KAL2623058.1"/>
    </source>
</evidence>
<gene>
    <name evidence="3" type="ORF">R1flu_003263</name>
</gene>
<feature type="compositionally biased region" description="Basic and acidic residues" evidence="2">
    <location>
        <begin position="7"/>
        <end position="19"/>
    </location>
</feature>
<keyword evidence="1" id="KW-0175">Coiled coil</keyword>
<reference evidence="3 4" key="1">
    <citation type="submission" date="2024-09" db="EMBL/GenBank/DDBJ databases">
        <title>Chromosome-scale assembly of Riccia fluitans.</title>
        <authorList>
            <person name="Paukszto L."/>
            <person name="Sawicki J."/>
            <person name="Karawczyk K."/>
            <person name="Piernik-Szablinska J."/>
            <person name="Szczecinska M."/>
            <person name="Mazdziarz M."/>
        </authorList>
    </citation>
    <scope>NUCLEOTIDE SEQUENCE [LARGE SCALE GENOMIC DNA]</scope>
    <source>
        <strain evidence="3">Rf_01</strain>
        <tissue evidence="3">Aerial parts of the thallus</tissue>
    </source>
</reference>
<protein>
    <submittedName>
        <fullName evidence="3">Uncharacterized protein</fullName>
    </submittedName>
</protein>
<feature type="region of interest" description="Disordered" evidence="2">
    <location>
        <begin position="1"/>
        <end position="100"/>
    </location>
</feature>
<feature type="compositionally biased region" description="Basic and acidic residues" evidence="2">
    <location>
        <begin position="61"/>
        <end position="74"/>
    </location>
</feature>
<name>A0ABD1Y8N6_9MARC</name>
<proteinExistence type="predicted"/>
<dbReference type="AlphaFoldDB" id="A0ABD1Y8N6"/>
<evidence type="ECO:0000313" key="4">
    <source>
        <dbReference type="Proteomes" id="UP001605036"/>
    </source>
</evidence>